<dbReference type="STRING" id="51511.ENSCSAVP00000012248"/>
<dbReference type="InterPro" id="IPR029044">
    <property type="entry name" value="Nucleotide-diphossugar_trans"/>
</dbReference>
<dbReference type="GO" id="GO:0016266">
    <property type="term" value="P:protein O-linked glycosylation via N-acetyl-galactosamine"/>
    <property type="evidence" value="ECO:0007669"/>
    <property type="project" value="TreeGrafter"/>
</dbReference>
<feature type="transmembrane region" description="Helical" evidence="1">
    <location>
        <begin position="27"/>
        <end position="47"/>
    </location>
</feature>
<reference evidence="2" key="2">
    <citation type="submission" date="2025-08" db="UniProtKB">
        <authorList>
            <consortium name="Ensembl"/>
        </authorList>
    </citation>
    <scope>IDENTIFICATION</scope>
</reference>
<evidence type="ECO:0000313" key="3">
    <source>
        <dbReference type="Proteomes" id="UP000007875"/>
    </source>
</evidence>
<reference evidence="3" key="1">
    <citation type="submission" date="2003-08" db="EMBL/GenBank/DDBJ databases">
        <authorList>
            <person name="Birren B."/>
            <person name="Nusbaum C."/>
            <person name="Abebe A."/>
            <person name="Abouelleil A."/>
            <person name="Adekoya E."/>
            <person name="Ait-zahra M."/>
            <person name="Allen N."/>
            <person name="Allen T."/>
            <person name="An P."/>
            <person name="Anderson M."/>
            <person name="Anderson S."/>
            <person name="Arachchi H."/>
            <person name="Armbruster J."/>
            <person name="Bachantsang P."/>
            <person name="Baldwin J."/>
            <person name="Barry A."/>
            <person name="Bayul T."/>
            <person name="Blitshsteyn B."/>
            <person name="Bloom T."/>
            <person name="Blye J."/>
            <person name="Boguslavskiy L."/>
            <person name="Borowsky M."/>
            <person name="Boukhgalter B."/>
            <person name="Brunache A."/>
            <person name="Butler J."/>
            <person name="Calixte N."/>
            <person name="Calvo S."/>
            <person name="Camarata J."/>
            <person name="Campo K."/>
            <person name="Chang J."/>
            <person name="Cheshatsang Y."/>
            <person name="Citroen M."/>
            <person name="Collymore A."/>
            <person name="Considine T."/>
            <person name="Cook A."/>
            <person name="Cooke P."/>
            <person name="Corum B."/>
            <person name="Cuomo C."/>
            <person name="David R."/>
            <person name="Dawoe T."/>
            <person name="Degray S."/>
            <person name="Dodge S."/>
            <person name="Dooley K."/>
            <person name="Dorje P."/>
            <person name="Dorjee K."/>
            <person name="Dorris L."/>
            <person name="Duffey N."/>
            <person name="Dupes A."/>
            <person name="Elkins T."/>
            <person name="Engels R."/>
            <person name="Erickson J."/>
            <person name="Farina A."/>
            <person name="Faro S."/>
            <person name="Ferreira P."/>
            <person name="Fischer H."/>
            <person name="Fitzgerald M."/>
            <person name="Foley K."/>
            <person name="Gage D."/>
            <person name="Galagan J."/>
            <person name="Gearin G."/>
            <person name="Gnerre S."/>
            <person name="Gnirke A."/>
            <person name="Goyette A."/>
            <person name="Graham J."/>
            <person name="Grandbois E."/>
            <person name="Gyaltsen K."/>
            <person name="Hafez N."/>
            <person name="Hagopian D."/>
            <person name="Hagos B."/>
            <person name="Hall J."/>
            <person name="Hatcher B."/>
            <person name="Heller A."/>
            <person name="Higgins H."/>
            <person name="Honan T."/>
            <person name="Horn A."/>
            <person name="Houde N."/>
            <person name="Hughes L."/>
            <person name="Hulme W."/>
            <person name="Husby E."/>
            <person name="Iliev I."/>
            <person name="Jaffe D."/>
            <person name="Jones C."/>
            <person name="Kamal M."/>
            <person name="Kamat A."/>
            <person name="Kamvysselis M."/>
            <person name="Karlsson E."/>
            <person name="Kells C."/>
            <person name="Kieu A."/>
            <person name="Kisner P."/>
            <person name="Kodira C."/>
            <person name="Kulbokas E."/>
            <person name="Labutti K."/>
            <person name="Lama D."/>
            <person name="Landers T."/>
            <person name="Leger J."/>
            <person name="Levine S."/>
            <person name="Lewis D."/>
            <person name="Lewis T."/>
            <person name="Lindblad-toh K."/>
            <person name="Liu X."/>
            <person name="Lokyitsang T."/>
            <person name="Lokyitsang Y."/>
            <person name="Lucien O."/>
            <person name="Lui A."/>
            <person name="Ma L.J."/>
            <person name="Mabbitt R."/>
            <person name="Macdonald J."/>
            <person name="Maclean C."/>
            <person name="Major J."/>
            <person name="Manning J."/>
            <person name="Marabella R."/>
            <person name="Maru K."/>
            <person name="Matthews C."/>
            <person name="Mauceli E."/>
            <person name="Mccarthy M."/>
            <person name="Mcdonough S."/>
            <person name="Mcghee T."/>
            <person name="Meldrim J."/>
            <person name="Meneus L."/>
            <person name="Mesirov J."/>
            <person name="Mihalev A."/>
            <person name="Mihova T."/>
            <person name="Mikkelsen T."/>
            <person name="Mlenga V."/>
            <person name="Moru K."/>
            <person name="Mozes J."/>
            <person name="Mulrain L."/>
            <person name="Munson G."/>
            <person name="Naylor J."/>
            <person name="Newes C."/>
            <person name="Nguyen C."/>
            <person name="Nguyen N."/>
            <person name="Nguyen T."/>
            <person name="Nicol R."/>
            <person name="Nielsen C."/>
            <person name="Nizzari M."/>
            <person name="Norbu C."/>
            <person name="Norbu N."/>
            <person name="O'donnell P."/>
            <person name="Okoawo O."/>
            <person name="O'leary S."/>
            <person name="Omotosho B."/>
            <person name="O'neill K."/>
            <person name="Osman S."/>
            <person name="Parker S."/>
            <person name="Perrin D."/>
            <person name="Phunkhang P."/>
            <person name="Piqani B."/>
            <person name="Purcell S."/>
            <person name="Rachupka T."/>
            <person name="Ramasamy U."/>
            <person name="Rameau R."/>
            <person name="Ray V."/>
            <person name="Raymond C."/>
            <person name="Retta R."/>
            <person name="Richardson S."/>
            <person name="Rise C."/>
            <person name="Rodriguez J."/>
            <person name="Rogers J."/>
            <person name="Rogov P."/>
            <person name="Rutman M."/>
            <person name="Schupbach R."/>
            <person name="Seaman C."/>
            <person name="Settipalli S."/>
            <person name="Sharpe T."/>
            <person name="Sheridan J."/>
            <person name="Sherpa N."/>
            <person name="Shi J."/>
            <person name="Smirnov S."/>
            <person name="Smith C."/>
            <person name="Sougnez C."/>
            <person name="Spencer B."/>
            <person name="Stalker J."/>
            <person name="Stange-thomann N."/>
            <person name="Stavropoulos S."/>
            <person name="Stetson K."/>
            <person name="Stone C."/>
            <person name="Stone S."/>
            <person name="Stubbs M."/>
            <person name="Talamas J."/>
            <person name="Tchuinga P."/>
            <person name="Tenzing P."/>
            <person name="Tesfaye S."/>
            <person name="Theodore J."/>
            <person name="Thoulutsang Y."/>
            <person name="Topham K."/>
            <person name="Towey S."/>
            <person name="Tsamla T."/>
            <person name="Tsomo N."/>
            <person name="Vallee D."/>
            <person name="Vassiliev H."/>
            <person name="Venkataraman V."/>
            <person name="Vinson J."/>
            <person name="Vo A."/>
            <person name="Wade C."/>
            <person name="Wang S."/>
            <person name="Wangchuk T."/>
            <person name="Wangdi T."/>
            <person name="Whittaker C."/>
            <person name="Wilkinson J."/>
            <person name="Wu Y."/>
            <person name="Wyman D."/>
            <person name="Yadav S."/>
            <person name="Yang S."/>
            <person name="Yang X."/>
            <person name="Yeager S."/>
            <person name="Yee E."/>
            <person name="Young G."/>
            <person name="Zainoun J."/>
            <person name="Zembeck L."/>
            <person name="Zimmer A."/>
            <person name="Zody M."/>
            <person name="Lander E."/>
        </authorList>
    </citation>
    <scope>NUCLEOTIDE SEQUENCE [LARGE SCALE GENOMIC DNA]</scope>
</reference>
<accession>H2Z3T6</accession>
<name>H2Z3T6_CIOSA</name>
<keyword evidence="3" id="KW-1185">Reference proteome</keyword>
<dbReference type="HOGENOM" id="CLU_1055698_0_0_1"/>
<sequence length="264" mass="30662">MAGQSNARRLPRNPANGLISQFLSNKLMQVLLIICILSAVFLFYNFATTKQDFTVKSRELYKAENQPINVKSDREEQIAGTFEGKQAKAAKTESEKHAREYENDYHVLFIFSKMNPSMKGKFNTAFGSLFEHARFDDKETFHMHFVCEADGREFIEDYFKEHISHPSFSLKVHFHDTKKLAREVNPKVKGLQAILGNDHDYFSDTAIFYLSLALHTVMPESVHRMVQLDVDLKFKTNIRDIWSEFKYFKKETLIGIANENQPVY</sequence>
<dbReference type="InterPro" id="IPR042465">
    <property type="entry name" value="XXLT1"/>
</dbReference>
<dbReference type="AlphaFoldDB" id="H2Z3T6"/>
<proteinExistence type="predicted"/>
<dbReference type="GO" id="GO:0140560">
    <property type="term" value="F:xylosyl alpha-1,3-xylosyltransferase activity"/>
    <property type="evidence" value="ECO:0007669"/>
    <property type="project" value="TreeGrafter"/>
</dbReference>
<dbReference type="PANTHER" id="PTHR46612">
    <property type="entry name" value="XYLOSIDE XYLOSYLTRANSFERASE 1"/>
    <property type="match status" value="1"/>
</dbReference>
<evidence type="ECO:0000256" key="1">
    <source>
        <dbReference type="SAM" id="Phobius"/>
    </source>
</evidence>
<keyword evidence="1" id="KW-0812">Transmembrane</keyword>
<dbReference type="GO" id="GO:0005789">
    <property type="term" value="C:endoplasmic reticulum membrane"/>
    <property type="evidence" value="ECO:0007669"/>
    <property type="project" value="TreeGrafter"/>
</dbReference>
<reference evidence="2" key="3">
    <citation type="submission" date="2025-09" db="UniProtKB">
        <authorList>
            <consortium name="Ensembl"/>
        </authorList>
    </citation>
    <scope>IDENTIFICATION</scope>
</reference>
<dbReference type="Proteomes" id="UP000007875">
    <property type="component" value="Unassembled WGS sequence"/>
</dbReference>
<keyword evidence="1" id="KW-1133">Transmembrane helix</keyword>
<dbReference type="InParanoid" id="H2Z3T6"/>
<dbReference type="Ensembl" id="ENSCSAVT00000012391.1">
    <property type="protein sequence ID" value="ENSCSAVP00000012248.1"/>
    <property type="gene ID" value="ENSCSAVG00000007210.1"/>
</dbReference>
<dbReference type="GeneTree" id="ENSGT00940000158154"/>
<evidence type="ECO:0000313" key="2">
    <source>
        <dbReference type="Ensembl" id="ENSCSAVP00000012248.1"/>
    </source>
</evidence>
<dbReference type="FunCoup" id="H2Z3T6">
    <property type="interactions" value="6"/>
</dbReference>
<dbReference type="PANTHER" id="PTHR46612:SF1">
    <property type="entry name" value="XYLOSIDE XYLOSYLTRANSFERASE 1"/>
    <property type="match status" value="1"/>
</dbReference>
<organism evidence="2 3">
    <name type="scientific">Ciona savignyi</name>
    <name type="common">Pacific transparent sea squirt</name>
    <dbReference type="NCBI Taxonomy" id="51511"/>
    <lineage>
        <taxon>Eukaryota</taxon>
        <taxon>Metazoa</taxon>
        <taxon>Chordata</taxon>
        <taxon>Tunicata</taxon>
        <taxon>Ascidiacea</taxon>
        <taxon>Phlebobranchia</taxon>
        <taxon>Cionidae</taxon>
        <taxon>Ciona</taxon>
    </lineage>
</organism>
<dbReference type="Gene3D" id="3.90.550.10">
    <property type="entry name" value="Spore Coat Polysaccharide Biosynthesis Protein SpsA, Chain A"/>
    <property type="match status" value="1"/>
</dbReference>
<keyword evidence="1" id="KW-0472">Membrane</keyword>
<protein>
    <submittedName>
        <fullName evidence="2">Uncharacterized protein</fullName>
    </submittedName>
</protein>
<dbReference type="eggNOG" id="KOG3765">
    <property type="taxonomic scope" value="Eukaryota"/>
</dbReference>